<evidence type="ECO:0000256" key="15">
    <source>
        <dbReference type="ARBA" id="ARBA00023170"/>
    </source>
</evidence>
<dbReference type="FunFam" id="1.10.510.10:FF:000603">
    <property type="entry name" value="Receptor like protein kinase S.2"/>
    <property type="match status" value="1"/>
</dbReference>
<evidence type="ECO:0000256" key="6">
    <source>
        <dbReference type="ARBA" id="ARBA00022679"/>
    </source>
</evidence>
<keyword evidence="6" id="KW-0808">Transferase</keyword>
<comment type="subcellular location">
    <subcellularLocation>
        <location evidence="1">Cell membrane</location>
        <topology evidence="1">Single-pass type I membrane protein</topology>
    </subcellularLocation>
</comment>
<dbReference type="PROSITE" id="PS00108">
    <property type="entry name" value="PROTEIN_KINASE_ST"/>
    <property type="match status" value="1"/>
</dbReference>
<evidence type="ECO:0000256" key="18">
    <source>
        <dbReference type="SAM" id="MobiDB-lite"/>
    </source>
</evidence>
<evidence type="ECO:0000256" key="7">
    <source>
        <dbReference type="ARBA" id="ARBA00022692"/>
    </source>
</evidence>
<comment type="similarity">
    <text evidence="2">In the N-terminal section; belongs to the leguminous lectin family.</text>
</comment>
<keyword evidence="12 17" id="KW-0067">ATP-binding</keyword>
<evidence type="ECO:0000256" key="2">
    <source>
        <dbReference type="ARBA" id="ARBA00008536"/>
    </source>
</evidence>
<evidence type="ECO:0000256" key="10">
    <source>
        <dbReference type="ARBA" id="ARBA00022741"/>
    </source>
</evidence>
<evidence type="ECO:0000256" key="17">
    <source>
        <dbReference type="PROSITE-ProRule" id="PRU10141"/>
    </source>
</evidence>
<accession>A0AAN7L5Z9</accession>
<evidence type="ECO:0000256" key="9">
    <source>
        <dbReference type="ARBA" id="ARBA00022734"/>
    </source>
</evidence>
<organism evidence="20 21">
    <name type="scientific">Trapa incisa</name>
    <dbReference type="NCBI Taxonomy" id="236973"/>
    <lineage>
        <taxon>Eukaryota</taxon>
        <taxon>Viridiplantae</taxon>
        <taxon>Streptophyta</taxon>
        <taxon>Embryophyta</taxon>
        <taxon>Tracheophyta</taxon>
        <taxon>Spermatophyta</taxon>
        <taxon>Magnoliopsida</taxon>
        <taxon>eudicotyledons</taxon>
        <taxon>Gunneridae</taxon>
        <taxon>Pentapetalae</taxon>
        <taxon>rosids</taxon>
        <taxon>malvids</taxon>
        <taxon>Myrtales</taxon>
        <taxon>Lythraceae</taxon>
        <taxon>Trapa</taxon>
    </lineage>
</organism>
<protein>
    <recommendedName>
        <fullName evidence="19">Protein kinase domain-containing protein</fullName>
    </recommendedName>
</protein>
<dbReference type="InterPro" id="IPR008271">
    <property type="entry name" value="Ser/Thr_kinase_AS"/>
</dbReference>
<feature type="domain" description="Protein kinase" evidence="19">
    <location>
        <begin position="532"/>
        <end position="822"/>
    </location>
</feature>
<keyword evidence="10 17" id="KW-0547">Nucleotide-binding</keyword>
<reference evidence="20 21" key="1">
    <citation type="journal article" date="2023" name="Hortic Res">
        <title>Pangenome of water caltrop reveals structural variations and asymmetric subgenome divergence after allopolyploidization.</title>
        <authorList>
            <person name="Zhang X."/>
            <person name="Chen Y."/>
            <person name="Wang L."/>
            <person name="Yuan Y."/>
            <person name="Fang M."/>
            <person name="Shi L."/>
            <person name="Lu R."/>
            <person name="Comes H.P."/>
            <person name="Ma Y."/>
            <person name="Chen Y."/>
            <person name="Huang G."/>
            <person name="Zhou Y."/>
            <person name="Zheng Z."/>
            <person name="Qiu Y."/>
        </authorList>
    </citation>
    <scope>NUCLEOTIDE SEQUENCE [LARGE SCALE GENOMIC DNA]</scope>
    <source>
        <tissue evidence="20">Roots</tissue>
    </source>
</reference>
<dbReference type="GO" id="GO:0004674">
    <property type="term" value="F:protein serine/threonine kinase activity"/>
    <property type="evidence" value="ECO:0007669"/>
    <property type="project" value="UniProtKB-KW"/>
</dbReference>
<dbReference type="Gene3D" id="1.10.510.10">
    <property type="entry name" value="Transferase(Phosphotransferase) domain 1"/>
    <property type="match status" value="2"/>
</dbReference>
<feature type="domain" description="Protein kinase" evidence="19">
    <location>
        <begin position="120"/>
        <end position="441"/>
    </location>
</feature>
<dbReference type="GO" id="GO:0005524">
    <property type="term" value="F:ATP binding"/>
    <property type="evidence" value="ECO:0007669"/>
    <property type="project" value="UniProtKB-UniRule"/>
</dbReference>
<dbReference type="EMBL" id="JAXIOK010000002">
    <property type="protein sequence ID" value="KAK4778229.1"/>
    <property type="molecule type" value="Genomic_DNA"/>
</dbReference>
<dbReference type="FunFam" id="3.30.200.20:FF:000532">
    <property type="entry name" value="Receptor like protein kinase S.2"/>
    <property type="match status" value="1"/>
</dbReference>
<dbReference type="InterPro" id="IPR050528">
    <property type="entry name" value="L-type_Lectin-RKs"/>
</dbReference>
<evidence type="ECO:0000256" key="1">
    <source>
        <dbReference type="ARBA" id="ARBA00004251"/>
    </source>
</evidence>
<dbReference type="PROSITE" id="PS00107">
    <property type="entry name" value="PROTEIN_KINASE_ATP"/>
    <property type="match status" value="1"/>
</dbReference>
<dbReference type="PANTHER" id="PTHR27007">
    <property type="match status" value="1"/>
</dbReference>
<dbReference type="InterPro" id="IPR000719">
    <property type="entry name" value="Prot_kinase_dom"/>
</dbReference>
<dbReference type="InterPro" id="IPR017441">
    <property type="entry name" value="Protein_kinase_ATP_BS"/>
</dbReference>
<keyword evidence="13" id="KW-1133">Transmembrane helix</keyword>
<keyword evidence="11" id="KW-0418">Kinase</keyword>
<proteinExistence type="inferred from homology"/>
<feature type="binding site" evidence="17">
    <location>
        <position position="154"/>
    </location>
    <ligand>
        <name>ATP</name>
        <dbReference type="ChEBI" id="CHEBI:30616"/>
    </ligand>
</feature>
<dbReference type="Gene3D" id="3.30.200.20">
    <property type="entry name" value="Phosphorylase Kinase, domain 1"/>
    <property type="match status" value="2"/>
</dbReference>
<dbReference type="Pfam" id="PF00069">
    <property type="entry name" value="Pkinase"/>
    <property type="match status" value="1"/>
</dbReference>
<keyword evidence="15" id="KW-0675">Receptor</keyword>
<keyword evidence="16" id="KW-0325">Glycoprotein</keyword>
<keyword evidence="21" id="KW-1185">Reference proteome</keyword>
<comment type="similarity">
    <text evidence="3">In the C-terminal section; belongs to the protein kinase superfamily. Ser/Thr protein kinase family.</text>
</comment>
<keyword evidence="7" id="KW-0812">Transmembrane</keyword>
<evidence type="ECO:0000256" key="13">
    <source>
        <dbReference type="ARBA" id="ARBA00022989"/>
    </source>
</evidence>
<evidence type="ECO:0000256" key="3">
    <source>
        <dbReference type="ARBA" id="ARBA00010217"/>
    </source>
</evidence>
<dbReference type="InterPro" id="IPR011009">
    <property type="entry name" value="Kinase-like_dom_sf"/>
</dbReference>
<dbReference type="GO" id="GO:0030246">
    <property type="term" value="F:carbohydrate binding"/>
    <property type="evidence" value="ECO:0007669"/>
    <property type="project" value="UniProtKB-KW"/>
</dbReference>
<evidence type="ECO:0000256" key="4">
    <source>
        <dbReference type="ARBA" id="ARBA00022475"/>
    </source>
</evidence>
<dbReference type="SUPFAM" id="SSF56112">
    <property type="entry name" value="Protein kinase-like (PK-like)"/>
    <property type="match status" value="2"/>
</dbReference>
<gene>
    <name evidence="20" type="ORF">SAY87_018416</name>
</gene>
<evidence type="ECO:0000256" key="14">
    <source>
        <dbReference type="ARBA" id="ARBA00023136"/>
    </source>
</evidence>
<keyword evidence="5" id="KW-0723">Serine/threonine-protein kinase</keyword>
<feature type="region of interest" description="Disordered" evidence="18">
    <location>
        <begin position="14"/>
        <end position="43"/>
    </location>
</feature>
<keyword evidence="14" id="KW-0472">Membrane</keyword>
<keyword evidence="9" id="KW-0430">Lectin</keyword>
<dbReference type="FunFam" id="1.10.510.10:FF:000240">
    <property type="entry name" value="Lectin-domain containing receptor kinase A4.3"/>
    <property type="match status" value="1"/>
</dbReference>
<evidence type="ECO:0000313" key="20">
    <source>
        <dbReference type="EMBL" id="KAK4778229.1"/>
    </source>
</evidence>
<evidence type="ECO:0000256" key="16">
    <source>
        <dbReference type="ARBA" id="ARBA00023180"/>
    </source>
</evidence>
<evidence type="ECO:0000256" key="8">
    <source>
        <dbReference type="ARBA" id="ARBA00022729"/>
    </source>
</evidence>
<dbReference type="PROSITE" id="PS50011">
    <property type="entry name" value="PROTEIN_KINASE_DOM"/>
    <property type="match status" value="2"/>
</dbReference>
<evidence type="ECO:0000259" key="19">
    <source>
        <dbReference type="PROSITE" id="PS50011"/>
    </source>
</evidence>
<dbReference type="Pfam" id="PF07714">
    <property type="entry name" value="PK_Tyr_Ser-Thr"/>
    <property type="match status" value="1"/>
</dbReference>
<evidence type="ECO:0000256" key="11">
    <source>
        <dbReference type="ARBA" id="ARBA00022777"/>
    </source>
</evidence>
<keyword evidence="4" id="KW-1003">Cell membrane</keyword>
<evidence type="ECO:0000256" key="5">
    <source>
        <dbReference type="ARBA" id="ARBA00022527"/>
    </source>
</evidence>
<sequence length="853" mass="96201">MQLDRLCFVLPADSDYNGSRNSQPPAPSPEIEPDKKPLEGGNTRRGCGKQIEALLGELLAHLYNSFRFLLQERPPKKGRKDRSPVLFFDTDGVQLSDKVGSWDNPRIFSYAELYIGSKGFSHEEVLGSGGFGRVYRAVLPSDGTAVAVKCVAGKGERFEKTFAAELAAVAHLRHRNLVRLRGWCVHGDELLLVYDYMPNRSLDRVLFRWMENDRITATAVPSPFIGWDRRRKIARGLAAGLHYLHDQLETQIIHRDVKASNVMLDSDFNARLGDFGLARWLEHELHHQTAAVLAETAIPVSLKSRRFRLADTTKMGGTIGYLPPESFEKGSMATAKSDVFSFGVVLLEIVSGRRAVDLTYSDDQIVLVDWVRRLSDEGQLLQAVDNRLRDGTFNLIDIEQMIHLGLLCTLQDPASRPTMKWAAEALSGSMAGKFPPLPPFFSHPRYISLSSSSNTTISSSTTTSILSIPRSHYATAVQETLYATADQPETTTYNIDPKPSTIDGIPRSNNFLVIETPQEISYKELVSATDNFSESRRVAEMDFGTAYYGLLGEGEEEEGQRRHVLVKRLGMSKCPALRARFSDELQNLGRLRHRNLVQLRGWCTEQGEMLVVYDYAATRLLSHLLFYHPRGRPALRWHDRYKIIKSLASAILYLHEEWEEQVIHRNITSSAIIIEPNMNPRLGCFALAEFLTRNDHAHDTATKKNKSVRGIFGYMSPEYMESGEATTEADVYSFGVVILEVLTGQLGVDFRRKDVLLVRKVHELEMQNLETIVDSLLEEDYDRKQMRRLMWLGIACTRSSPESRPSMRQIVSILDGNDECCFSSGCDEGTAEWKQKNSTSLIMIRSMQTLGIH</sequence>
<keyword evidence="8" id="KW-0732">Signal</keyword>
<dbReference type="GO" id="GO:0002229">
    <property type="term" value="P:defense response to oomycetes"/>
    <property type="evidence" value="ECO:0007669"/>
    <property type="project" value="UniProtKB-ARBA"/>
</dbReference>
<evidence type="ECO:0000313" key="21">
    <source>
        <dbReference type="Proteomes" id="UP001345219"/>
    </source>
</evidence>
<dbReference type="SMART" id="SM00220">
    <property type="entry name" value="S_TKc"/>
    <property type="match status" value="1"/>
</dbReference>
<dbReference type="InterPro" id="IPR001245">
    <property type="entry name" value="Ser-Thr/Tyr_kinase_cat_dom"/>
</dbReference>
<comment type="caution">
    <text evidence="20">The sequence shown here is derived from an EMBL/GenBank/DDBJ whole genome shotgun (WGS) entry which is preliminary data.</text>
</comment>
<evidence type="ECO:0000256" key="12">
    <source>
        <dbReference type="ARBA" id="ARBA00022840"/>
    </source>
</evidence>
<name>A0AAN7L5Z9_9MYRT</name>
<dbReference type="GO" id="GO:0005886">
    <property type="term" value="C:plasma membrane"/>
    <property type="evidence" value="ECO:0007669"/>
    <property type="project" value="UniProtKB-SubCell"/>
</dbReference>
<dbReference type="AlphaFoldDB" id="A0AAN7L5Z9"/>
<dbReference type="Proteomes" id="UP001345219">
    <property type="component" value="Chromosome 14"/>
</dbReference>